<keyword evidence="2" id="KW-1185">Reference proteome</keyword>
<organism evidence="1 2">
    <name type="scientific">Nocardia pulmonis</name>
    <dbReference type="NCBI Taxonomy" id="2951408"/>
    <lineage>
        <taxon>Bacteria</taxon>
        <taxon>Bacillati</taxon>
        <taxon>Actinomycetota</taxon>
        <taxon>Actinomycetes</taxon>
        <taxon>Mycobacteriales</taxon>
        <taxon>Nocardiaceae</taxon>
        <taxon>Nocardia</taxon>
    </lineage>
</organism>
<dbReference type="AlphaFoldDB" id="A0A9X2EBV2"/>
<reference evidence="1" key="1">
    <citation type="submission" date="2022-06" db="EMBL/GenBank/DDBJ databases">
        <title>Novel species in genus nocardia.</title>
        <authorList>
            <person name="Li F."/>
        </authorList>
    </citation>
    <scope>NUCLEOTIDE SEQUENCE</scope>
    <source>
        <strain evidence="1">CDC141</strain>
    </source>
</reference>
<proteinExistence type="predicted"/>
<evidence type="ECO:0000313" key="2">
    <source>
        <dbReference type="Proteomes" id="UP001139157"/>
    </source>
</evidence>
<dbReference type="Proteomes" id="UP001139157">
    <property type="component" value="Unassembled WGS sequence"/>
</dbReference>
<name>A0A9X2EBV2_9NOCA</name>
<comment type="caution">
    <text evidence="1">The sequence shown here is derived from an EMBL/GenBank/DDBJ whole genome shotgun (WGS) entry which is preliminary data.</text>
</comment>
<evidence type="ECO:0000313" key="1">
    <source>
        <dbReference type="EMBL" id="MCM6778019.1"/>
    </source>
</evidence>
<sequence>MTTPGGSPTSDAFVVGSAYGSDLNEESVKAIATGGARVSFEGVQSGVNSQIRTRIDGAYAAVEIAQGSADQAVTTAQAAANSAAAAVETADIAYDNASYWESECVVASAAVLLGVNELLIGLAQNVPTGRTRKITDLHIALLSQPNGMVIETKKFNSTGTSSSVVHTASLGANVTRINYQNLNINVADKERIFWNVASITGSTAPTALQILVFGVIL</sequence>
<gene>
    <name evidence="1" type="ORF">NDR86_31500</name>
</gene>
<dbReference type="EMBL" id="JAMRXG010000018">
    <property type="protein sequence ID" value="MCM6778019.1"/>
    <property type="molecule type" value="Genomic_DNA"/>
</dbReference>
<protein>
    <submittedName>
        <fullName evidence="1">Uncharacterized protein</fullName>
    </submittedName>
</protein>
<dbReference type="RefSeq" id="WP_251917475.1">
    <property type="nucleotide sequence ID" value="NZ_JAMRXG010000018.1"/>
</dbReference>
<accession>A0A9X2EBV2</accession>